<name>A0AAN6F323_EXODE</name>
<dbReference type="Proteomes" id="UP001161757">
    <property type="component" value="Unassembled WGS sequence"/>
</dbReference>
<dbReference type="SUPFAM" id="SSF103473">
    <property type="entry name" value="MFS general substrate transporter"/>
    <property type="match status" value="1"/>
</dbReference>
<evidence type="ECO:0000256" key="6">
    <source>
        <dbReference type="SAM" id="Phobius"/>
    </source>
</evidence>
<feature type="transmembrane region" description="Helical" evidence="6">
    <location>
        <begin position="125"/>
        <end position="142"/>
    </location>
</feature>
<feature type="transmembrane region" description="Helical" evidence="6">
    <location>
        <begin position="285"/>
        <end position="302"/>
    </location>
</feature>
<dbReference type="Gene3D" id="1.20.1250.20">
    <property type="entry name" value="MFS general substrate transporter like domains"/>
    <property type="match status" value="1"/>
</dbReference>
<feature type="compositionally biased region" description="Basic and acidic residues" evidence="5">
    <location>
        <begin position="58"/>
        <end position="75"/>
    </location>
</feature>
<keyword evidence="2 6" id="KW-0812">Transmembrane</keyword>
<keyword evidence="3 6" id="KW-1133">Transmembrane helix</keyword>
<dbReference type="GO" id="GO:0022857">
    <property type="term" value="F:transmembrane transporter activity"/>
    <property type="evidence" value="ECO:0007669"/>
    <property type="project" value="InterPro"/>
</dbReference>
<reference evidence="8" key="1">
    <citation type="submission" date="2023-01" db="EMBL/GenBank/DDBJ databases">
        <title>Exophiala dermititidis isolated from Cystic Fibrosis Patient.</title>
        <authorList>
            <person name="Kurbessoian T."/>
            <person name="Crocker A."/>
            <person name="Murante D."/>
            <person name="Hogan D.A."/>
            <person name="Stajich J.E."/>
        </authorList>
    </citation>
    <scope>NUCLEOTIDE SEQUENCE</scope>
    <source>
        <strain evidence="8">Ex8</strain>
    </source>
</reference>
<evidence type="ECO:0000256" key="1">
    <source>
        <dbReference type="ARBA" id="ARBA00004141"/>
    </source>
</evidence>
<accession>A0AAN6F323</accession>
<dbReference type="GO" id="GO:0005886">
    <property type="term" value="C:plasma membrane"/>
    <property type="evidence" value="ECO:0007669"/>
    <property type="project" value="TreeGrafter"/>
</dbReference>
<dbReference type="PANTHER" id="PTHR23502">
    <property type="entry name" value="MAJOR FACILITATOR SUPERFAMILY"/>
    <property type="match status" value="1"/>
</dbReference>
<comment type="caution">
    <text evidence="8">The sequence shown here is derived from an EMBL/GenBank/DDBJ whole genome shotgun (WGS) entry which is preliminary data.</text>
</comment>
<comment type="subcellular location">
    <subcellularLocation>
        <location evidence="1">Membrane</location>
        <topology evidence="1">Multi-pass membrane protein</topology>
    </subcellularLocation>
</comment>
<dbReference type="InterPro" id="IPR011701">
    <property type="entry name" value="MFS"/>
</dbReference>
<dbReference type="PROSITE" id="PS50850">
    <property type="entry name" value="MFS"/>
    <property type="match status" value="1"/>
</dbReference>
<feature type="transmembrane region" description="Helical" evidence="6">
    <location>
        <begin position="217"/>
        <end position="237"/>
    </location>
</feature>
<feature type="transmembrane region" description="Helical" evidence="6">
    <location>
        <begin position="192"/>
        <end position="210"/>
    </location>
</feature>
<evidence type="ECO:0000259" key="7">
    <source>
        <dbReference type="PROSITE" id="PS50850"/>
    </source>
</evidence>
<sequence length="386" mass="42623">MWSLIQYRRLGKQVERDWNRRHNGKEFAEDADANVDVEAGNRVKSPRTASSPSTLSTDHFDHSSDQTPIGEKEHQGSNQGDHVSEKSSTADGSRSGNDNDKILVESEGESDPLDPRNWSLRSRSINIAVLSFLIFAQGWAGAADSMANESISKEFHVSAVAENLSQSMYLFGIGSGCLFVGPLSETVGRNPTYLVSSLCYMFVVLGSALVHSFGGQVVCRYFVGLFASATLGINGASVGDQFRAVKRSFVFPVIAWANVAAPMMAPVAGGWITSDPKLGWRWCEWITLIISAAAFIVAFLFLPETYLPVLLDWKAKHLRRVTGDDRYQSKHAEIPSLAKRVKQVLPMSVTFCTTEPVIVVLGAFLVLLYILMYSFLSGFEYIFKKR</sequence>
<feature type="transmembrane region" description="Helical" evidence="6">
    <location>
        <begin position="357"/>
        <end position="376"/>
    </location>
</feature>
<protein>
    <recommendedName>
        <fullName evidence="7">Major facilitator superfamily (MFS) profile domain-containing protein</fullName>
    </recommendedName>
</protein>
<gene>
    <name evidence="8" type="ORF">HRR80_000550</name>
</gene>
<evidence type="ECO:0000256" key="2">
    <source>
        <dbReference type="ARBA" id="ARBA00022692"/>
    </source>
</evidence>
<feature type="compositionally biased region" description="Polar residues" evidence="5">
    <location>
        <begin position="47"/>
        <end position="57"/>
    </location>
</feature>
<evidence type="ECO:0000313" key="8">
    <source>
        <dbReference type="EMBL" id="KAJ8995793.1"/>
    </source>
</evidence>
<dbReference type="InterPro" id="IPR020846">
    <property type="entry name" value="MFS_dom"/>
</dbReference>
<dbReference type="EMBL" id="JAJGCB010000001">
    <property type="protein sequence ID" value="KAJ8995793.1"/>
    <property type="molecule type" value="Genomic_DNA"/>
</dbReference>
<feature type="region of interest" description="Disordered" evidence="5">
    <location>
        <begin position="26"/>
        <end position="116"/>
    </location>
</feature>
<evidence type="ECO:0000256" key="4">
    <source>
        <dbReference type="ARBA" id="ARBA00023136"/>
    </source>
</evidence>
<evidence type="ECO:0000256" key="3">
    <source>
        <dbReference type="ARBA" id="ARBA00022989"/>
    </source>
</evidence>
<feature type="compositionally biased region" description="Polar residues" evidence="5">
    <location>
        <begin position="76"/>
        <end position="96"/>
    </location>
</feature>
<feature type="domain" description="Major facilitator superfamily (MFS) profile" evidence="7">
    <location>
        <begin position="124"/>
        <end position="386"/>
    </location>
</feature>
<dbReference type="AlphaFoldDB" id="A0AAN6F323"/>
<dbReference type="Pfam" id="PF07690">
    <property type="entry name" value="MFS_1"/>
    <property type="match status" value="1"/>
</dbReference>
<evidence type="ECO:0000256" key="5">
    <source>
        <dbReference type="SAM" id="MobiDB-lite"/>
    </source>
</evidence>
<proteinExistence type="predicted"/>
<evidence type="ECO:0000313" key="9">
    <source>
        <dbReference type="Proteomes" id="UP001161757"/>
    </source>
</evidence>
<keyword evidence="4 6" id="KW-0472">Membrane</keyword>
<dbReference type="PANTHER" id="PTHR23502:SF188">
    <property type="entry name" value="MAJOR FACILITATOR SUPERFAMILY (MFS) PROFILE DOMAIN-CONTAINING PROTEIN"/>
    <property type="match status" value="1"/>
</dbReference>
<organism evidence="8 9">
    <name type="scientific">Exophiala dermatitidis</name>
    <name type="common">Black yeast-like fungus</name>
    <name type="synonym">Wangiella dermatitidis</name>
    <dbReference type="NCBI Taxonomy" id="5970"/>
    <lineage>
        <taxon>Eukaryota</taxon>
        <taxon>Fungi</taxon>
        <taxon>Dikarya</taxon>
        <taxon>Ascomycota</taxon>
        <taxon>Pezizomycotina</taxon>
        <taxon>Eurotiomycetes</taxon>
        <taxon>Chaetothyriomycetidae</taxon>
        <taxon>Chaetothyriales</taxon>
        <taxon>Herpotrichiellaceae</taxon>
        <taxon>Exophiala</taxon>
    </lineage>
</organism>
<dbReference type="InterPro" id="IPR036259">
    <property type="entry name" value="MFS_trans_sf"/>
</dbReference>
<feature type="transmembrane region" description="Helical" evidence="6">
    <location>
        <begin position="249"/>
        <end position="273"/>
    </location>
</feature>